<evidence type="ECO:0000256" key="1">
    <source>
        <dbReference type="ARBA" id="ARBA00004429"/>
    </source>
</evidence>
<evidence type="ECO:0000256" key="18">
    <source>
        <dbReference type="SAM" id="SignalP"/>
    </source>
</evidence>
<sequence>MKMLQKVGLVFIASVFGASTLCADAINTGGAKSDVNPIAIGMFLAFVLATLFITYLSNKKSQSASGFYTAGGNITGAQNGIAIAGDYMSAASFLGITALVFMNGFDGLIYSIGFLVGWPIILFLIAEKFRNLGKFTFADITAYRLQAKPIRVISAVSALSVIVFYLIAQMVGAGQLIQVLFGLPYGVAVVLVGILMICYVVFGGMHATTWVQIIKAILLLAGTSFMAIMVLYLTKFDLTYYFSQAISHHPKGEAIMAPGTFLPDTISAVSLGLALMFGTAGLPHILMRFFTVKDAKEARKSVFYATGLIGYFYILTFIIGFGAIALLYGNPEFTNPDGSYSGVANMVAISLAEVLGGNVFLGFISAVAFATILAVVSGLAISGAGAISHDLFVNVCKDGKCDPKLEMRVTKGATIFLGVLAIALGFLFEKQNIAFMVGLAFAIAASVNFPILLLSIYWKNLTTKGAFWGGLIGLIVVLTLVVLSPSIWVTSFGFESAIFPYNHPAIFTMPLTFIAIFIISKLDNSKRAQIDRSGFEAQDFRAQSGVGASEAVAH</sequence>
<evidence type="ECO:0000256" key="5">
    <source>
        <dbReference type="ARBA" id="ARBA00022475"/>
    </source>
</evidence>
<keyword evidence="5" id="KW-1003">Cell membrane</keyword>
<protein>
    <recommendedName>
        <fullName evidence="3">Cation/acetate symporter ActP</fullName>
    </recommendedName>
    <alternativeName>
        <fullName evidence="15">Acetate permease</fullName>
    </alternativeName>
    <alternativeName>
        <fullName evidence="14">Acetate transporter ActP</fullName>
    </alternativeName>
</protein>
<dbReference type="GO" id="GO:0006847">
    <property type="term" value="P:plasma membrane acetate transport"/>
    <property type="evidence" value="ECO:0007669"/>
    <property type="project" value="TreeGrafter"/>
</dbReference>
<feature type="transmembrane region" description="Helical" evidence="17">
    <location>
        <begin position="38"/>
        <end position="58"/>
    </location>
</feature>
<proteinExistence type="inferred from homology"/>
<feature type="transmembrane region" description="Helical" evidence="17">
    <location>
        <begin position="302"/>
        <end position="328"/>
    </location>
</feature>
<dbReference type="InterPro" id="IPR018212">
    <property type="entry name" value="Na/solute_symporter_CS"/>
</dbReference>
<comment type="similarity">
    <text evidence="2 16">Belongs to the sodium:solute symporter (SSF) (TC 2.A.21) family.</text>
</comment>
<keyword evidence="4" id="KW-0813">Transport</keyword>
<keyword evidence="10" id="KW-0915">Sodium</keyword>
<comment type="caution">
    <text evidence="19">The sequence shown here is derived from an EMBL/GenBank/DDBJ whole genome shotgun (WGS) entry which is preliminary data.</text>
</comment>
<dbReference type="EMBL" id="VXKE01000005">
    <property type="protein sequence ID" value="KAA8710986.1"/>
    <property type="molecule type" value="Genomic_DNA"/>
</dbReference>
<evidence type="ECO:0000256" key="13">
    <source>
        <dbReference type="ARBA" id="ARBA00023201"/>
    </source>
</evidence>
<dbReference type="PANTHER" id="PTHR48086:SF6">
    <property type="entry name" value="CATION_ACETATE SYMPORTER ACTP"/>
    <property type="match status" value="1"/>
</dbReference>
<dbReference type="GO" id="GO:0006814">
    <property type="term" value="P:sodium ion transport"/>
    <property type="evidence" value="ECO:0007669"/>
    <property type="project" value="UniProtKB-KW"/>
</dbReference>
<dbReference type="PROSITE" id="PS50283">
    <property type="entry name" value="NA_SOLUT_SYMP_3"/>
    <property type="match status" value="1"/>
</dbReference>
<dbReference type="GO" id="GO:0015123">
    <property type="term" value="F:acetate transmembrane transporter activity"/>
    <property type="evidence" value="ECO:0007669"/>
    <property type="project" value="TreeGrafter"/>
</dbReference>
<keyword evidence="8" id="KW-0769">Symport</keyword>
<evidence type="ECO:0000313" key="19">
    <source>
        <dbReference type="EMBL" id="KAA8710986.1"/>
    </source>
</evidence>
<organism evidence="19 20">
    <name type="scientific">Helicobacter canis</name>
    <dbReference type="NCBI Taxonomy" id="29419"/>
    <lineage>
        <taxon>Bacteria</taxon>
        <taxon>Pseudomonadati</taxon>
        <taxon>Campylobacterota</taxon>
        <taxon>Epsilonproteobacteria</taxon>
        <taxon>Campylobacterales</taxon>
        <taxon>Helicobacteraceae</taxon>
        <taxon>Helicobacter</taxon>
    </lineage>
</organism>
<feature type="transmembrane region" description="Helical" evidence="17">
    <location>
        <begin position="108"/>
        <end position="126"/>
    </location>
</feature>
<keyword evidence="13" id="KW-0739">Sodium transport</keyword>
<keyword evidence="18" id="KW-0732">Signal</keyword>
<evidence type="ECO:0000256" key="17">
    <source>
        <dbReference type="SAM" id="Phobius"/>
    </source>
</evidence>
<evidence type="ECO:0000256" key="4">
    <source>
        <dbReference type="ARBA" id="ARBA00022448"/>
    </source>
</evidence>
<keyword evidence="12 17" id="KW-0472">Membrane</keyword>
<evidence type="ECO:0000256" key="6">
    <source>
        <dbReference type="ARBA" id="ARBA00022519"/>
    </source>
</evidence>
<evidence type="ECO:0000256" key="9">
    <source>
        <dbReference type="ARBA" id="ARBA00022989"/>
    </source>
</evidence>
<keyword evidence="6" id="KW-0997">Cell inner membrane</keyword>
<dbReference type="AlphaFoldDB" id="A0A5M9QU32"/>
<feature type="chain" id="PRO_5024341058" description="Cation/acetate symporter ActP" evidence="18">
    <location>
        <begin position="24"/>
        <end position="554"/>
    </location>
</feature>
<dbReference type="InterPro" id="IPR038377">
    <property type="entry name" value="Na/Glc_symporter_sf"/>
</dbReference>
<evidence type="ECO:0000256" key="15">
    <source>
        <dbReference type="ARBA" id="ARBA00032392"/>
    </source>
</evidence>
<dbReference type="Pfam" id="PF00474">
    <property type="entry name" value="SSF"/>
    <property type="match status" value="1"/>
</dbReference>
<dbReference type="InterPro" id="IPR001734">
    <property type="entry name" value="Na/solute_symporter"/>
</dbReference>
<dbReference type="GO" id="GO:0015293">
    <property type="term" value="F:symporter activity"/>
    <property type="evidence" value="ECO:0007669"/>
    <property type="project" value="UniProtKB-KW"/>
</dbReference>
<feature type="transmembrane region" description="Helical" evidence="17">
    <location>
        <begin position="433"/>
        <end position="454"/>
    </location>
</feature>
<dbReference type="FunFam" id="1.20.1730.10:FF:000001">
    <property type="entry name" value="Cation/acetate symporter ActP"/>
    <property type="match status" value="1"/>
</dbReference>
<dbReference type="GO" id="GO:0005886">
    <property type="term" value="C:plasma membrane"/>
    <property type="evidence" value="ECO:0007669"/>
    <property type="project" value="UniProtKB-SubCell"/>
</dbReference>
<evidence type="ECO:0000256" key="16">
    <source>
        <dbReference type="RuleBase" id="RU362091"/>
    </source>
</evidence>
<feature type="transmembrane region" description="Helical" evidence="17">
    <location>
        <begin position="360"/>
        <end position="388"/>
    </location>
</feature>
<feature type="signal peptide" evidence="18">
    <location>
        <begin position="1"/>
        <end position="23"/>
    </location>
</feature>
<dbReference type="NCBIfam" id="TIGR00813">
    <property type="entry name" value="sss"/>
    <property type="match status" value="1"/>
</dbReference>
<feature type="transmembrane region" description="Helical" evidence="17">
    <location>
        <begin position="152"/>
        <end position="171"/>
    </location>
</feature>
<comment type="subcellular location">
    <subcellularLocation>
        <location evidence="1">Cell inner membrane</location>
        <topology evidence="1">Multi-pass membrane protein</topology>
    </subcellularLocation>
</comment>
<feature type="transmembrane region" description="Helical" evidence="17">
    <location>
        <begin position="266"/>
        <end position="290"/>
    </location>
</feature>
<feature type="transmembrane region" description="Helical" evidence="17">
    <location>
        <begin position="466"/>
        <end position="489"/>
    </location>
</feature>
<dbReference type="Proteomes" id="UP000323707">
    <property type="component" value="Unassembled WGS sequence"/>
</dbReference>
<feature type="transmembrane region" description="Helical" evidence="17">
    <location>
        <begin position="79"/>
        <end position="102"/>
    </location>
</feature>
<reference evidence="19 20" key="1">
    <citation type="submission" date="2019-09" db="EMBL/GenBank/DDBJ databases">
        <title>Draft genome sequence of various Type strains from the CCUG.</title>
        <authorList>
            <person name="Pineiro-Iglesias B."/>
            <person name="Tunovic T."/>
            <person name="Unosson C."/>
            <person name="Inganas E."/>
            <person name="Ohlen M."/>
            <person name="Cardew S."/>
            <person name="Jensie-Markopoulos S."/>
            <person name="Salva-Serra F."/>
            <person name="Jaen-Luchoro D."/>
            <person name="Karlsson R."/>
            <person name="Svensson-Stadler L."/>
            <person name="Chun J."/>
            <person name="Moore E."/>
        </authorList>
    </citation>
    <scope>NUCLEOTIDE SEQUENCE [LARGE SCALE GENOMIC DNA]</scope>
    <source>
        <strain evidence="19 20">CCUG 32756T</strain>
    </source>
</reference>
<feature type="transmembrane region" description="Helical" evidence="17">
    <location>
        <begin position="183"/>
        <end position="202"/>
    </location>
</feature>
<evidence type="ECO:0000256" key="2">
    <source>
        <dbReference type="ARBA" id="ARBA00006434"/>
    </source>
</evidence>
<dbReference type="PANTHER" id="PTHR48086">
    <property type="entry name" value="SODIUM/PROLINE SYMPORTER-RELATED"/>
    <property type="match status" value="1"/>
</dbReference>
<dbReference type="Gene3D" id="1.20.1730.10">
    <property type="entry name" value="Sodium/glucose cotransporter"/>
    <property type="match status" value="1"/>
</dbReference>
<feature type="transmembrane region" description="Helical" evidence="17">
    <location>
        <begin position="214"/>
        <end position="233"/>
    </location>
</feature>
<evidence type="ECO:0000313" key="20">
    <source>
        <dbReference type="Proteomes" id="UP000323707"/>
    </source>
</evidence>
<feature type="transmembrane region" description="Helical" evidence="17">
    <location>
        <begin position="409"/>
        <end position="427"/>
    </location>
</feature>
<accession>A0A5M9QU32</accession>
<name>A0A5M9QU32_9HELI</name>
<feature type="transmembrane region" description="Helical" evidence="17">
    <location>
        <begin position="501"/>
        <end position="519"/>
    </location>
</feature>
<evidence type="ECO:0000256" key="11">
    <source>
        <dbReference type="ARBA" id="ARBA00023065"/>
    </source>
</evidence>
<keyword evidence="9 17" id="KW-1133">Transmembrane helix</keyword>
<evidence type="ECO:0000256" key="10">
    <source>
        <dbReference type="ARBA" id="ARBA00023053"/>
    </source>
</evidence>
<dbReference type="PROSITE" id="PS00456">
    <property type="entry name" value="NA_SOLUT_SYMP_1"/>
    <property type="match status" value="1"/>
</dbReference>
<keyword evidence="7 17" id="KW-0812">Transmembrane</keyword>
<gene>
    <name evidence="19" type="ORF">F4V45_01715</name>
</gene>
<dbReference type="InterPro" id="IPR050277">
    <property type="entry name" value="Sodium:Solute_Symporter"/>
</dbReference>
<dbReference type="CDD" id="cd11480">
    <property type="entry name" value="SLC5sbd_u4"/>
    <property type="match status" value="1"/>
</dbReference>
<keyword evidence="11" id="KW-0406">Ion transport</keyword>
<dbReference type="NCBIfam" id="NF006903">
    <property type="entry name" value="PRK09395.1"/>
    <property type="match status" value="1"/>
</dbReference>
<evidence type="ECO:0000256" key="12">
    <source>
        <dbReference type="ARBA" id="ARBA00023136"/>
    </source>
</evidence>
<evidence type="ECO:0000256" key="7">
    <source>
        <dbReference type="ARBA" id="ARBA00022692"/>
    </source>
</evidence>
<evidence type="ECO:0000256" key="8">
    <source>
        <dbReference type="ARBA" id="ARBA00022847"/>
    </source>
</evidence>
<evidence type="ECO:0000256" key="3">
    <source>
        <dbReference type="ARBA" id="ARBA00018047"/>
    </source>
</evidence>
<evidence type="ECO:0000256" key="14">
    <source>
        <dbReference type="ARBA" id="ARBA00031561"/>
    </source>
</evidence>